<dbReference type="RefSeq" id="WP_191246405.1">
    <property type="nucleotide sequence ID" value="NZ_BNAU01000005.1"/>
</dbReference>
<protein>
    <recommendedName>
        <fullName evidence="1">TIM-barrel domain-containing protein</fullName>
    </recommendedName>
</protein>
<dbReference type="InterPro" id="IPR015813">
    <property type="entry name" value="Pyrv/PenolPyrv_kinase-like_dom"/>
</dbReference>
<reference evidence="3" key="1">
    <citation type="journal article" date="2019" name="Int. J. Syst. Evol. Microbiol.">
        <title>The Global Catalogue of Microorganisms (GCM) 10K type strain sequencing project: providing services to taxonomists for standard genome sequencing and annotation.</title>
        <authorList>
            <consortium name="The Broad Institute Genomics Platform"/>
            <consortium name="The Broad Institute Genome Sequencing Center for Infectious Disease"/>
            <person name="Wu L."/>
            <person name="Ma J."/>
        </authorList>
    </citation>
    <scope>NUCLEOTIDE SEQUENCE [LARGE SCALE GENOMIC DNA]</scope>
    <source>
        <strain evidence="3">CGMCC 4.7677</strain>
    </source>
</reference>
<organism evidence="2 3">
    <name type="scientific">Amycolatopsis deserti</name>
    <dbReference type="NCBI Taxonomy" id="185696"/>
    <lineage>
        <taxon>Bacteria</taxon>
        <taxon>Bacillati</taxon>
        <taxon>Actinomycetota</taxon>
        <taxon>Actinomycetes</taxon>
        <taxon>Pseudonocardiales</taxon>
        <taxon>Pseudonocardiaceae</taxon>
        <taxon>Amycolatopsis</taxon>
    </lineage>
</organism>
<keyword evidence="3" id="KW-1185">Reference proteome</keyword>
<dbReference type="InterPro" id="IPR013785">
    <property type="entry name" value="Aldolase_TIM"/>
</dbReference>
<gene>
    <name evidence="2" type="ORF">GCM10017786_42770</name>
</gene>
<dbReference type="SUPFAM" id="SSF51621">
    <property type="entry name" value="Phosphoenolpyruvate/pyruvate domain"/>
    <property type="match status" value="1"/>
</dbReference>
<accession>A0ABQ3J4S4</accession>
<comment type="caution">
    <text evidence="2">The sequence shown here is derived from an EMBL/GenBank/DDBJ whole genome shotgun (WGS) entry which is preliminary data.</text>
</comment>
<evidence type="ECO:0000313" key="2">
    <source>
        <dbReference type="EMBL" id="GHF04753.1"/>
    </source>
</evidence>
<feature type="domain" description="TIM-barrel" evidence="1">
    <location>
        <begin position="3"/>
        <end position="226"/>
    </location>
</feature>
<evidence type="ECO:0000313" key="3">
    <source>
        <dbReference type="Proteomes" id="UP000605897"/>
    </source>
</evidence>
<dbReference type="InterPro" id="IPR009215">
    <property type="entry name" value="TIM-br_IGPS-like"/>
</dbReference>
<dbReference type="EMBL" id="BNAU01000005">
    <property type="protein sequence ID" value="GHF04753.1"/>
    <property type="molecule type" value="Genomic_DNA"/>
</dbReference>
<evidence type="ECO:0000259" key="1">
    <source>
        <dbReference type="Pfam" id="PF09370"/>
    </source>
</evidence>
<dbReference type="PANTHER" id="PTHR31862:SF1">
    <property type="entry name" value="UPF0261 DOMAIN PROTEIN (AFU_ORTHOLOGUE AFUA_1G10120)"/>
    <property type="match status" value="1"/>
</dbReference>
<sequence length="251" mass="25582">MNALIAAAAGDADTARRLARAGVDVIVAYHSSVLRRRGLPSVAGLLPWANANELTLGIVPEVVAAAGGRPVLATVCANDALRPPGQVLDELAGHGVAGVLNAPTTALLSGPVRVAVEEAGLGYRREVELMALARERGLAAWGYACTPAQAADLVAHGADAVVIHLGITRPGPLTAEHIATLTAVAAAVPVVPLLAHGGPLTDPARFPRTRQDGAGFGFFGASVFERAQDLDGTVAAWRRAVGENGGPCRTT</sequence>
<dbReference type="InterPro" id="IPR051353">
    <property type="entry name" value="Tobamovirus_resist_UPF0261"/>
</dbReference>
<dbReference type="PANTHER" id="PTHR31862">
    <property type="entry name" value="UPF0261 DOMAIN PROTEIN (AFU_ORTHOLOGUE AFUA_1G10120)"/>
    <property type="match status" value="1"/>
</dbReference>
<dbReference type="Pfam" id="PF09370">
    <property type="entry name" value="PEP_hydrolase"/>
    <property type="match status" value="1"/>
</dbReference>
<dbReference type="Gene3D" id="3.20.20.70">
    <property type="entry name" value="Aldolase class I"/>
    <property type="match status" value="1"/>
</dbReference>
<dbReference type="Proteomes" id="UP000605897">
    <property type="component" value="Unassembled WGS sequence"/>
</dbReference>
<proteinExistence type="predicted"/>
<name>A0ABQ3J4S4_9PSEU</name>